<accession>A0AAD7BAF5</accession>
<evidence type="ECO:0000313" key="2">
    <source>
        <dbReference type="Proteomes" id="UP001221142"/>
    </source>
</evidence>
<organism evidence="1 2">
    <name type="scientific">Roridomyces roridus</name>
    <dbReference type="NCBI Taxonomy" id="1738132"/>
    <lineage>
        <taxon>Eukaryota</taxon>
        <taxon>Fungi</taxon>
        <taxon>Dikarya</taxon>
        <taxon>Basidiomycota</taxon>
        <taxon>Agaricomycotina</taxon>
        <taxon>Agaricomycetes</taxon>
        <taxon>Agaricomycetidae</taxon>
        <taxon>Agaricales</taxon>
        <taxon>Marasmiineae</taxon>
        <taxon>Mycenaceae</taxon>
        <taxon>Roridomyces</taxon>
    </lineage>
</organism>
<sequence length="336" mass="36995">MTRTWIAPRGVRYSYQTQGGTTIRFFYILFRFSDVDQEDGPFSSHNAYKNVPRRPSWPNTIPSVAVFGDFADPESARKESSRECSPSQQSGVGAASLGDETRMLLKGGSGGKEKMCPILLQFILWDLEFNLLVFGDLKEGEETGIGREINAPVRVVAVEMVAEIILPMDLTTSCVWTLDGRTVGTAFRGYKTSRYGYWWSGVDEDRQGYCGGGGVEFWKDWGGKRRGSGEGTGVLGRENVGPSLSRIPYTGIGFEFQETLGAPGEFPEIRREIKRRVEGLLEAGRGVCGVGGRAIYVQWPWSCSGESTIWGKRGLDDEKDASGACLTVASCRVRVC</sequence>
<dbReference type="AlphaFoldDB" id="A0AAD7BAF5"/>
<reference evidence="1" key="1">
    <citation type="submission" date="2023-03" db="EMBL/GenBank/DDBJ databases">
        <title>Massive genome expansion in bonnet fungi (Mycena s.s.) driven by repeated elements and novel gene families across ecological guilds.</title>
        <authorList>
            <consortium name="Lawrence Berkeley National Laboratory"/>
            <person name="Harder C.B."/>
            <person name="Miyauchi S."/>
            <person name="Viragh M."/>
            <person name="Kuo A."/>
            <person name="Thoen E."/>
            <person name="Andreopoulos B."/>
            <person name="Lu D."/>
            <person name="Skrede I."/>
            <person name="Drula E."/>
            <person name="Henrissat B."/>
            <person name="Morin E."/>
            <person name="Kohler A."/>
            <person name="Barry K."/>
            <person name="LaButti K."/>
            <person name="Morin E."/>
            <person name="Salamov A."/>
            <person name="Lipzen A."/>
            <person name="Mereny Z."/>
            <person name="Hegedus B."/>
            <person name="Baldrian P."/>
            <person name="Stursova M."/>
            <person name="Weitz H."/>
            <person name="Taylor A."/>
            <person name="Grigoriev I.V."/>
            <person name="Nagy L.G."/>
            <person name="Martin F."/>
            <person name="Kauserud H."/>
        </authorList>
    </citation>
    <scope>NUCLEOTIDE SEQUENCE</scope>
    <source>
        <strain evidence="1">9284</strain>
    </source>
</reference>
<dbReference type="Proteomes" id="UP001221142">
    <property type="component" value="Unassembled WGS sequence"/>
</dbReference>
<proteinExistence type="predicted"/>
<keyword evidence="2" id="KW-1185">Reference proteome</keyword>
<dbReference type="EMBL" id="JARKIF010000025">
    <property type="protein sequence ID" value="KAJ7614777.1"/>
    <property type="molecule type" value="Genomic_DNA"/>
</dbReference>
<comment type="caution">
    <text evidence="1">The sequence shown here is derived from an EMBL/GenBank/DDBJ whole genome shotgun (WGS) entry which is preliminary data.</text>
</comment>
<protein>
    <submittedName>
        <fullName evidence="1">Uncharacterized protein</fullName>
    </submittedName>
</protein>
<gene>
    <name evidence="1" type="ORF">FB45DRAFT_873653</name>
</gene>
<evidence type="ECO:0000313" key="1">
    <source>
        <dbReference type="EMBL" id="KAJ7614777.1"/>
    </source>
</evidence>
<name>A0AAD7BAF5_9AGAR</name>